<evidence type="ECO:0000256" key="1">
    <source>
        <dbReference type="SAM" id="Phobius"/>
    </source>
</evidence>
<dbReference type="InterPro" id="IPR045584">
    <property type="entry name" value="Pilin-like"/>
</dbReference>
<dbReference type="Gene3D" id="3.30.700.10">
    <property type="entry name" value="Glycoprotein, Type 4 Pilin"/>
    <property type="match status" value="1"/>
</dbReference>
<protein>
    <submittedName>
        <fullName evidence="2">Type II secretion envelope pseudopilin protein (PulG,guides folded protein to PulD in outer membrane)</fullName>
    </submittedName>
</protein>
<keyword evidence="1" id="KW-0812">Transmembrane</keyword>
<dbReference type="AlphaFoldDB" id="A0A1W1EAX7"/>
<dbReference type="InterPro" id="IPR012902">
    <property type="entry name" value="N_methyl_site"/>
</dbReference>
<gene>
    <name evidence="2" type="ORF">MNB_SV-4-470</name>
</gene>
<accession>A0A1W1EAX7</accession>
<sequence length="164" mass="17807">MQRDLRDAFTMIELVFVIVVIGILSAIALPRFSDTADTAYLTKAQSTLSAVRSALAAERQKRILRGDTTEITALNLSASGGSTSNAFDHFSADGDGNYQRVLDYPVAACDDNGRTKACWSVSDDGTTYSYKFVDDGQADFVLSGNRLDCDSDDTDDCEKITGKY</sequence>
<feature type="transmembrane region" description="Helical" evidence="1">
    <location>
        <begin position="12"/>
        <end position="32"/>
    </location>
</feature>
<dbReference type="SUPFAM" id="SSF54523">
    <property type="entry name" value="Pili subunits"/>
    <property type="match status" value="1"/>
</dbReference>
<proteinExistence type="predicted"/>
<name>A0A1W1EAX7_9ZZZZ</name>
<keyword evidence="1" id="KW-0472">Membrane</keyword>
<reference evidence="2" key="1">
    <citation type="submission" date="2016-10" db="EMBL/GenBank/DDBJ databases">
        <authorList>
            <person name="de Groot N.N."/>
        </authorList>
    </citation>
    <scope>NUCLEOTIDE SEQUENCE</scope>
</reference>
<evidence type="ECO:0000313" key="2">
    <source>
        <dbReference type="EMBL" id="SFV90916.1"/>
    </source>
</evidence>
<dbReference type="NCBIfam" id="TIGR02532">
    <property type="entry name" value="IV_pilin_GFxxxE"/>
    <property type="match status" value="1"/>
</dbReference>
<organism evidence="2">
    <name type="scientific">hydrothermal vent metagenome</name>
    <dbReference type="NCBI Taxonomy" id="652676"/>
    <lineage>
        <taxon>unclassified sequences</taxon>
        <taxon>metagenomes</taxon>
        <taxon>ecological metagenomes</taxon>
    </lineage>
</organism>
<keyword evidence="1" id="KW-1133">Transmembrane helix</keyword>
<dbReference type="EMBL" id="FPIB01000026">
    <property type="protein sequence ID" value="SFV90916.1"/>
    <property type="molecule type" value="Genomic_DNA"/>
</dbReference>